<feature type="active site" evidence="3">
    <location>
        <position position="47"/>
    </location>
</feature>
<dbReference type="Pfam" id="PF02567">
    <property type="entry name" value="PhzC-PhzF"/>
    <property type="match status" value="1"/>
</dbReference>
<proteinExistence type="inferred from homology"/>
<dbReference type="OrthoDB" id="9788221at2"/>
<protein>
    <submittedName>
        <fullName evidence="4">PhzF family phenazine biosynthesis protein</fullName>
    </submittedName>
</protein>
<dbReference type="NCBIfam" id="TIGR00654">
    <property type="entry name" value="PhzF_family"/>
    <property type="match status" value="1"/>
</dbReference>
<dbReference type="SUPFAM" id="SSF54506">
    <property type="entry name" value="Diaminopimelate epimerase-like"/>
    <property type="match status" value="1"/>
</dbReference>
<dbReference type="Proteomes" id="UP000309215">
    <property type="component" value="Unassembled WGS sequence"/>
</dbReference>
<accession>A0A4U1JEH7</accession>
<evidence type="ECO:0000256" key="2">
    <source>
        <dbReference type="ARBA" id="ARBA00023235"/>
    </source>
</evidence>
<gene>
    <name evidence="4" type="ORF">E8A74_12185</name>
</gene>
<keyword evidence="2" id="KW-0413">Isomerase</keyword>
<dbReference type="PIRSF" id="PIRSF016184">
    <property type="entry name" value="PhzC_PhzF"/>
    <property type="match status" value="1"/>
</dbReference>
<dbReference type="PANTHER" id="PTHR13774">
    <property type="entry name" value="PHENAZINE BIOSYNTHESIS PROTEIN"/>
    <property type="match status" value="1"/>
</dbReference>
<evidence type="ECO:0000313" key="5">
    <source>
        <dbReference type="Proteomes" id="UP000309215"/>
    </source>
</evidence>
<dbReference type="PANTHER" id="PTHR13774:SF17">
    <property type="entry name" value="PHENAZINE BIOSYNTHESIS-LIKE DOMAIN-CONTAINING PROTEIN"/>
    <property type="match status" value="1"/>
</dbReference>
<organism evidence="4 5">
    <name type="scientific">Polyangium fumosum</name>
    <dbReference type="NCBI Taxonomy" id="889272"/>
    <lineage>
        <taxon>Bacteria</taxon>
        <taxon>Pseudomonadati</taxon>
        <taxon>Myxococcota</taxon>
        <taxon>Polyangia</taxon>
        <taxon>Polyangiales</taxon>
        <taxon>Polyangiaceae</taxon>
        <taxon>Polyangium</taxon>
    </lineage>
</organism>
<dbReference type="InterPro" id="IPR003719">
    <property type="entry name" value="Phenazine_PhzF-like"/>
</dbReference>
<keyword evidence="5" id="KW-1185">Reference proteome</keyword>
<evidence type="ECO:0000313" key="4">
    <source>
        <dbReference type="EMBL" id="TKD09477.1"/>
    </source>
</evidence>
<reference evidence="4 5" key="1">
    <citation type="submission" date="2019-04" db="EMBL/GenBank/DDBJ databases">
        <authorList>
            <person name="Li Y."/>
            <person name="Wang J."/>
        </authorList>
    </citation>
    <scope>NUCLEOTIDE SEQUENCE [LARGE SCALE GENOMIC DNA]</scope>
    <source>
        <strain evidence="4 5">DSM 14668</strain>
    </source>
</reference>
<dbReference type="GO" id="GO:0005737">
    <property type="term" value="C:cytoplasm"/>
    <property type="evidence" value="ECO:0007669"/>
    <property type="project" value="TreeGrafter"/>
</dbReference>
<comment type="similarity">
    <text evidence="1">Belongs to the PhzF family.</text>
</comment>
<name>A0A4U1JEH7_9BACT</name>
<sequence>MTEIPLYQIDAFTRRPFAGNPAAVCPLPAWLPDATLQAIAAENNLSETAFFVRQGDRHELRWFTPSVEVDLCGHATLAAGYVVLELLAPDLPFVSFHTRSGELVVRRAEGLLSIDLPARPPAPTHITDALAEALGKRPTAAFAARDLVAVYDSAEDVRALRPDMAKIAALDTFAVGVTARGTGIDADVDFVSRFFAPAKGVPEDPVTGSLHCTLVPLWASELGRTRLQARQVSARTGELDCTLAGDRVLLAGGAVLVIEGRMRF</sequence>
<dbReference type="GO" id="GO:0016853">
    <property type="term" value="F:isomerase activity"/>
    <property type="evidence" value="ECO:0007669"/>
    <property type="project" value="UniProtKB-KW"/>
</dbReference>
<dbReference type="Gene3D" id="3.10.310.10">
    <property type="entry name" value="Diaminopimelate Epimerase, Chain A, domain 1"/>
    <property type="match status" value="2"/>
</dbReference>
<comment type="caution">
    <text evidence="4">The sequence shown here is derived from an EMBL/GenBank/DDBJ whole genome shotgun (WGS) entry which is preliminary data.</text>
</comment>
<dbReference type="AlphaFoldDB" id="A0A4U1JEH7"/>
<evidence type="ECO:0000256" key="1">
    <source>
        <dbReference type="ARBA" id="ARBA00008270"/>
    </source>
</evidence>
<evidence type="ECO:0000256" key="3">
    <source>
        <dbReference type="PIRSR" id="PIRSR016184-1"/>
    </source>
</evidence>
<dbReference type="RefSeq" id="WP_136929150.1">
    <property type="nucleotide sequence ID" value="NZ_SSMQ01000010.1"/>
</dbReference>
<dbReference type="EMBL" id="SSMQ01000010">
    <property type="protein sequence ID" value="TKD09477.1"/>
    <property type="molecule type" value="Genomic_DNA"/>
</dbReference>